<gene>
    <name evidence="3" type="ORF">HETIRDRAFT_436099</name>
</gene>
<feature type="coiled-coil region" evidence="1">
    <location>
        <begin position="158"/>
        <end position="192"/>
    </location>
</feature>
<dbReference type="Proteomes" id="UP000030671">
    <property type="component" value="Unassembled WGS sequence"/>
</dbReference>
<feature type="region of interest" description="Disordered" evidence="2">
    <location>
        <begin position="208"/>
        <end position="259"/>
    </location>
</feature>
<dbReference type="EMBL" id="KI925462">
    <property type="protein sequence ID" value="ETW78471.1"/>
    <property type="molecule type" value="Genomic_DNA"/>
</dbReference>
<dbReference type="AlphaFoldDB" id="W4K043"/>
<name>W4K043_HETIT</name>
<keyword evidence="1" id="KW-0175">Coiled coil</keyword>
<protein>
    <submittedName>
        <fullName evidence="3">Uncharacterized protein</fullName>
    </submittedName>
</protein>
<dbReference type="InParanoid" id="W4K043"/>
<dbReference type="STRING" id="747525.W4K043"/>
<evidence type="ECO:0000313" key="3">
    <source>
        <dbReference type="EMBL" id="ETW78471.1"/>
    </source>
</evidence>
<feature type="coiled-coil region" evidence="1">
    <location>
        <begin position="19"/>
        <end position="46"/>
    </location>
</feature>
<feature type="compositionally biased region" description="Basic residues" evidence="2">
    <location>
        <begin position="208"/>
        <end position="220"/>
    </location>
</feature>
<proteinExistence type="predicted"/>
<feature type="non-terminal residue" evidence="3">
    <location>
        <position position="259"/>
    </location>
</feature>
<dbReference type="GeneID" id="20674867"/>
<accession>W4K043</accession>
<evidence type="ECO:0000256" key="1">
    <source>
        <dbReference type="SAM" id="Coils"/>
    </source>
</evidence>
<dbReference type="HOGENOM" id="CLU_1075844_0_0_1"/>
<evidence type="ECO:0000313" key="4">
    <source>
        <dbReference type="Proteomes" id="UP000030671"/>
    </source>
</evidence>
<sequence length="259" mass="29692">MSAPGNDINDSPVGLDRRLRGLEQQVANLRNAKRESERKCFEATQRGQRLASELGFGNIEEAEENISIYPQLYNRATIEYNSTRVALLEQQLNRLQELRKGDFNKNQELSRAVASLRQENEELRTQPVNPADRRVNHADLREFFQAVSHASVPTSVESSSIAERLVDTQEELSELQKRYDSLLEVKERATKELMNSIKKYDRLRKWAHKQKAHKKLKDRMRKSADPPFSTPQSRFPSPSDLNNAPAPFDSPTNPRLAPV</sequence>
<reference evidence="3 4" key="1">
    <citation type="journal article" date="2012" name="New Phytol.">
        <title>Insight into trade-off between wood decay and parasitism from the genome of a fungal forest pathogen.</title>
        <authorList>
            <person name="Olson A."/>
            <person name="Aerts A."/>
            <person name="Asiegbu F."/>
            <person name="Belbahri L."/>
            <person name="Bouzid O."/>
            <person name="Broberg A."/>
            <person name="Canback B."/>
            <person name="Coutinho P.M."/>
            <person name="Cullen D."/>
            <person name="Dalman K."/>
            <person name="Deflorio G."/>
            <person name="van Diepen L.T."/>
            <person name="Dunand C."/>
            <person name="Duplessis S."/>
            <person name="Durling M."/>
            <person name="Gonthier P."/>
            <person name="Grimwood J."/>
            <person name="Fossdal C.G."/>
            <person name="Hansson D."/>
            <person name="Henrissat B."/>
            <person name="Hietala A."/>
            <person name="Himmelstrand K."/>
            <person name="Hoffmeister D."/>
            <person name="Hogberg N."/>
            <person name="James T.Y."/>
            <person name="Karlsson M."/>
            <person name="Kohler A."/>
            <person name="Kues U."/>
            <person name="Lee Y.H."/>
            <person name="Lin Y.C."/>
            <person name="Lind M."/>
            <person name="Lindquist E."/>
            <person name="Lombard V."/>
            <person name="Lucas S."/>
            <person name="Lunden K."/>
            <person name="Morin E."/>
            <person name="Murat C."/>
            <person name="Park J."/>
            <person name="Raffaello T."/>
            <person name="Rouze P."/>
            <person name="Salamov A."/>
            <person name="Schmutz J."/>
            <person name="Solheim H."/>
            <person name="Stahlberg J."/>
            <person name="Velez H."/>
            <person name="de Vries R.P."/>
            <person name="Wiebenga A."/>
            <person name="Woodward S."/>
            <person name="Yakovlev I."/>
            <person name="Garbelotto M."/>
            <person name="Martin F."/>
            <person name="Grigoriev I.V."/>
            <person name="Stenlid J."/>
        </authorList>
    </citation>
    <scope>NUCLEOTIDE SEQUENCE [LARGE SCALE GENOMIC DNA]</scope>
    <source>
        <strain evidence="3 4">TC 32-1</strain>
    </source>
</reference>
<keyword evidence="4" id="KW-1185">Reference proteome</keyword>
<organism evidence="3 4">
    <name type="scientific">Heterobasidion irregulare (strain TC 32-1)</name>
    <dbReference type="NCBI Taxonomy" id="747525"/>
    <lineage>
        <taxon>Eukaryota</taxon>
        <taxon>Fungi</taxon>
        <taxon>Dikarya</taxon>
        <taxon>Basidiomycota</taxon>
        <taxon>Agaricomycotina</taxon>
        <taxon>Agaricomycetes</taxon>
        <taxon>Russulales</taxon>
        <taxon>Bondarzewiaceae</taxon>
        <taxon>Heterobasidion</taxon>
        <taxon>Heterobasidion annosum species complex</taxon>
    </lineage>
</organism>
<feature type="compositionally biased region" description="Polar residues" evidence="2">
    <location>
        <begin position="230"/>
        <end position="242"/>
    </location>
</feature>
<dbReference type="KEGG" id="hir:HETIRDRAFT_436099"/>
<evidence type="ECO:0000256" key="2">
    <source>
        <dbReference type="SAM" id="MobiDB-lite"/>
    </source>
</evidence>
<dbReference type="RefSeq" id="XP_009550437.1">
    <property type="nucleotide sequence ID" value="XM_009552142.1"/>
</dbReference>